<proteinExistence type="predicted"/>
<dbReference type="Gene3D" id="2.60.40.10">
    <property type="entry name" value="Immunoglobulins"/>
    <property type="match status" value="1"/>
</dbReference>
<evidence type="ECO:0008006" key="3">
    <source>
        <dbReference type="Google" id="ProtNLM"/>
    </source>
</evidence>
<reference evidence="2" key="1">
    <citation type="submission" date="2018-05" db="EMBL/GenBank/DDBJ databases">
        <authorList>
            <person name="Lanie J.A."/>
            <person name="Ng W.-L."/>
            <person name="Kazmierczak K.M."/>
            <person name="Andrzejewski T.M."/>
            <person name="Davidsen T.M."/>
            <person name="Wayne K.J."/>
            <person name="Tettelin H."/>
            <person name="Glass J.I."/>
            <person name="Rusch D."/>
            <person name="Podicherti R."/>
            <person name="Tsui H.-C.T."/>
            <person name="Winkler M.E."/>
        </authorList>
    </citation>
    <scope>NUCLEOTIDE SEQUENCE</scope>
</reference>
<evidence type="ECO:0000313" key="2">
    <source>
        <dbReference type="EMBL" id="SVA78250.1"/>
    </source>
</evidence>
<accession>A0A381YMR6</accession>
<name>A0A381YMR6_9ZZZZ</name>
<keyword evidence="1" id="KW-0175">Coiled coil</keyword>
<dbReference type="AlphaFoldDB" id="A0A381YMR6"/>
<feature type="coiled-coil region" evidence="1">
    <location>
        <begin position="154"/>
        <end position="181"/>
    </location>
</feature>
<evidence type="ECO:0000256" key="1">
    <source>
        <dbReference type="SAM" id="Coils"/>
    </source>
</evidence>
<organism evidence="2">
    <name type="scientific">marine metagenome</name>
    <dbReference type="NCBI Taxonomy" id="408172"/>
    <lineage>
        <taxon>unclassified sequences</taxon>
        <taxon>metagenomes</taxon>
        <taxon>ecological metagenomes</taxon>
    </lineage>
</organism>
<dbReference type="Pfam" id="PF13620">
    <property type="entry name" value="CarboxypepD_reg"/>
    <property type="match status" value="1"/>
</dbReference>
<sequence length="356" mass="40495">MLICFVLGIAFPKDNYKLSGIVRTADGEGVKKAKVLLLNNDEQEIKDEKTDRKGKFKFKKIAPGTYTIKAEHKSEGSGDQRITITDTDLKDITITISAVKQPEKVAVIDTTSETTQQAFVDGLDTPLKTQSAEELLPQVRQFDRIDRLAFEDTFFEYESNLRALKNQIDSLKNIVTAFEKKQEMPNLSRELLDLIKVPEYQYRIELRNGTVVMGDILEESDSTLVLKTQIGKLVLKKEMVIRRDKHEEPSPKIVFLGDPFVNIYPDRQIFSGRIKNIGKKRADFVRVISNLFTQTTKEAGRDSVFVKGTRIIYDSGVIADSALEPGQTATYNFPVAIEGRRKVQYHTMEVHWDEAR</sequence>
<dbReference type="SUPFAM" id="SSF49478">
    <property type="entry name" value="Cna protein B-type domain"/>
    <property type="match status" value="1"/>
</dbReference>
<dbReference type="InterPro" id="IPR013783">
    <property type="entry name" value="Ig-like_fold"/>
</dbReference>
<protein>
    <recommendedName>
        <fullName evidence="3">Carboxypeptidase regulatory-like domain-containing protein</fullName>
    </recommendedName>
</protein>
<gene>
    <name evidence="2" type="ORF">METZ01_LOCUS131104</name>
</gene>
<dbReference type="EMBL" id="UINC01018596">
    <property type="protein sequence ID" value="SVA78250.1"/>
    <property type="molecule type" value="Genomic_DNA"/>
</dbReference>